<feature type="region of interest" description="Disordered" evidence="1">
    <location>
        <begin position="122"/>
        <end position="146"/>
    </location>
</feature>
<evidence type="ECO:0000256" key="1">
    <source>
        <dbReference type="SAM" id="MobiDB-lite"/>
    </source>
</evidence>
<dbReference type="EnsemblMetazoa" id="CLYHEMT008975.1">
    <property type="protein sequence ID" value="CLYHEMP008975.1"/>
    <property type="gene ID" value="CLYHEMG008975"/>
</dbReference>
<reference evidence="2" key="1">
    <citation type="submission" date="2021-01" db="UniProtKB">
        <authorList>
            <consortium name="EnsemblMetazoa"/>
        </authorList>
    </citation>
    <scope>IDENTIFICATION</scope>
</reference>
<feature type="compositionally biased region" description="Polar residues" evidence="1">
    <location>
        <begin position="136"/>
        <end position="146"/>
    </location>
</feature>
<dbReference type="PANTHER" id="PTHR46177:SF1">
    <property type="entry name" value="INTEGRASE CATALYTIC DOMAIN-CONTAINING PROTEIN"/>
    <property type="match status" value="1"/>
</dbReference>
<keyword evidence="3" id="KW-1185">Reference proteome</keyword>
<dbReference type="AlphaFoldDB" id="A0A7M5VD28"/>
<accession>A0A7M5VD28</accession>
<dbReference type="OrthoDB" id="5974265at2759"/>
<protein>
    <submittedName>
        <fullName evidence="2">Uncharacterized protein</fullName>
    </submittedName>
</protein>
<dbReference type="Proteomes" id="UP000594262">
    <property type="component" value="Unplaced"/>
</dbReference>
<dbReference type="PANTHER" id="PTHR46177">
    <property type="entry name" value="INTEGRASE CATALYTIC DOMAIN-CONTAINING PROTEIN"/>
    <property type="match status" value="1"/>
</dbReference>
<proteinExistence type="predicted"/>
<organism evidence="2 3">
    <name type="scientific">Clytia hemisphaerica</name>
    <dbReference type="NCBI Taxonomy" id="252671"/>
    <lineage>
        <taxon>Eukaryota</taxon>
        <taxon>Metazoa</taxon>
        <taxon>Cnidaria</taxon>
        <taxon>Hydrozoa</taxon>
        <taxon>Hydroidolina</taxon>
        <taxon>Leptothecata</taxon>
        <taxon>Obeliida</taxon>
        <taxon>Clytiidae</taxon>
        <taxon>Clytia</taxon>
    </lineage>
</organism>
<evidence type="ECO:0000313" key="2">
    <source>
        <dbReference type="EnsemblMetazoa" id="CLYHEMP008975.1"/>
    </source>
</evidence>
<evidence type="ECO:0000313" key="3">
    <source>
        <dbReference type="Proteomes" id="UP000594262"/>
    </source>
</evidence>
<sequence>MAARIRNETWKDNEALKFKIEEYILQGLQRNEIISYLKRDFEEYSWTPRTLKRRMNHFNIERNDPSVSIEDVKEAVESEMRGPGSLLGYRAFHLKIRQEYGLKVKRDLVYAAMVDVDYESVKRRQPRRGEKKQKQEFQSCGPNWLF</sequence>
<name>A0A7M5VD28_9CNID</name>